<dbReference type="EMBL" id="JAVFKD010000002">
    <property type="protein sequence ID" value="KAK5997111.1"/>
    <property type="molecule type" value="Genomic_DNA"/>
</dbReference>
<feature type="compositionally biased region" description="Low complexity" evidence="1">
    <location>
        <begin position="506"/>
        <end position="517"/>
    </location>
</feature>
<feature type="region of interest" description="Disordered" evidence="1">
    <location>
        <begin position="376"/>
        <end position="406"/>
    </location>
</feature>
<evidence type="ECO:0000313" key="2">
    <source>
        <dbReference type="EMBL" id="KAK5997111.1"/>
    </source>
</evidence>
<organism evidence="2 3">
    <name type="scientific">Cladobotryum mycophilum</name>
    <dbReference type="NCBI Taxonomy" id="491253"/>
    <lineage>
        <taxon>Eukaryota</taxon>
        <taxon>Fungi</taxon>
        <taxon>Dikarya</taxon>
        <taxon>Ascomycota</taxon>
        <taxon>Pezizomycotina</taxon>
        <taxon>Sordariomycetes</taxon>
        <taxon>Hypocreomycetidae</taxon>
        <taxon>Hypocreales</taxon>
        <taxon>Hypocreaceae</taxon>
        <taxon>Cladobotryum</taxon>
    </lineage>
</organism>
<feature type="region of interest" description="Disordered" evidence="1">
    <location>
        <begin position="213"/>
        <end position="237"/>
    </location>
</feature>
<gene>
    <name evidence="2" type="ORF">PT974_02463</name>
</gene>
<evidence type="ECO:0000313" key="3">
    <source>
        <dbReference type="Proteomes" id="UP001338125"/>
    </source>
</evidence>
<comment type="caution">
    <text evidence="2">The sequence shown here is derived from an EMBL/GenBank/DDBJ whole genome shotgun (WGS) entry which is preliminary data.</text>
</comment>
<dbReference type="Proteomes" id="UP001338125">
    <property type="component" value="Unassembled WGS sequence"/>
</dbReference>
<feature type="region of interest" description="Disordered" evidence="1">
    <location>
        <begin position="1"/>
        <end position="65"/>
    </location>
</feature>
<keyword evidence="3" id="KW-1185">Reference proteome</keyword>
<protein>
    <submittedName>
        <fullName evidence="2">Uncharacterized protein</fullName>
    </submittedName>
</protein>
<sequence length="543" mass="59267">MPSSQAKTPSKKRRQSAGAQSSPAKAMKANATQSPAASVQTPQTSTPRETAYTHALPTQSQKKGNGRVVGRSLIMWNRPRMAEKVLLHLYYECTRHKVQIPWDAIAHRLRPGSSGAAIIQHINRLRRDLIAEGHLVPPIAQKTNSAAALDPKIRGYVRRDMDGDDRETTRAVMFDEKMDDPKLNLPDAYLAHDDSQQDQPEFNLIDLLSEGADEAEDEDVGVVPDTPTPARRLPRAAFPAPTPVPGYAPIPAPVSAPVSALVSVPENGMKAPQSTMKAMPQEISSQPLFPDDSTNCDGQANQSFTREHIQFTQPVHATQSIQFPRVPQLPQSPQALPISESLVHSYTTPLKNATGIYDDSSPDYLNCENTPPSVMTPFQTPTRQPIPTAPPASKIKAEKQQQQQRGNHYDRIMYQAPPHHGYASPQWMHVPMGHSASVASMPMMHYPVPNMHDLNALQAMNPDVDFGNPGVLTAFCDFVNVAHASNIPPPAQRAFNFPTLQLAHLSSSSSGSPLSDHASMDSMQTASGESFDPGMPEGIHHSL</sequence>
<feature type="compositionally biased region" description="Polar residues" evidence="1">
    <location>
        <begin position="376"/>
        <end position="385"/>
    </location>
</feature>
<feature type="compositionally biased region" description="Low complexity" evidence="1">
    <location>
        <begin position="221"/>
        <end position="237"/>
    </location>
</feature>
<feature type="region of interest" description="Disordered" evidence="1">
    <location>
        <begin position="506"/>
        <end position="543"/>
    </location>
</feature>
<evidence type="ECO:0000256" key="1">
    <source>
        <dbReference type="SAM" id="MobiDB-lite"/>
    </source>
</evidence>
<reference evidence="2 3" key="1">
    <citation type="submission" date="2024-01" db="EMBL/GenBank/DDBJ databases">
        <title>Complete genome of Cladobotryum mycophilum ATHUM6906.</title>
        <authorList>
            <person name="Christinaki A.C."/>
            <person name="Myridakis A.I."/>
            <person name="Kouvelis V.N."/>
        </authorList>
    </citation>
    <scope>NUCLEOTIDE SEQUENCE [LARGE SCALE GENOMIC DNA]</scope>
    <source>
        <strain evidence="2 3">ATHUM6906</strain>
    </source>
</reference>
<proteinExistence type="predicted"/>
<name>A0ABR0SZF1_9HYPO</name>
<feature type="compositionally biased region" description="Polar residues" evidence="1">
    <location>
        <begin position="30"/>
        <end position="48"/>
    </location>
</feature>
<accession>A0ABR0SZF1</accession>